<proteinExistence type="predicted"/>
<organism evidence="1 2">
    <name type="scientific">Rhabdobacter roseus</name>
    <dbReference type="NCBI Taxonomy" id="1655419"/>
    <lineage>
        <taxon>Bacteria</taxon>
        <taxon>Pseudomonadati</taxon>
        <taxon>Bacteroidota</taxon>
        <taxon>Cytophagia</taxon>
        <taxon>Cytophagales</taxon>
        <taxon>Cytophagaceae</taxon>
        <taxon>Rhabdobacter</taxon>
    </lineage>
</organism>
<keyword evidence="2" id="KW-1185">Reference proteome</keyword>
<evidence type="ECO:0008006" key="3">
    <source>
        <dbReference type="Google" id="ProtNLM"/>
    </source>
</evidence>
<reference evidence="1 2" key="1">
    <citation type="submission" date="2020-08" db="EMBL/GenBank/DDBJ databases">
        <title>Genomic Encyclopedia of Type Strains, Phase IV (KMG-IV): sequencing the most valuable type-strain genomes for metagenomic binning, comparative biology and taxonomic classification.</title>
        <authorList>
            <person name="Goeker M."/>
        </authorList>
    </citation>
    <scope>NUCLEOTIDE SEQUENCE [LARGE SCALE GENOMIC DNA]</scope>
    <source>
        <strain evidence="1 2">DSM 105074</strain>
    </source>
</reference>
<evidence type="ECO:0000313" key="1">
    <source>
        <dbReference type="EMBL" id="MBB5281919.1"/>
    </source>
</evidence>
<protein>
    <recommendedName>
        <fullName evidence="3">ABC transporter ATPase</fullName>
    </recommendedName>
</protein>
<dbReference type="AlphaFoldDB" id="A0A840TQ94"/>
<dbReference type="Proteomes" id="UP000557307">
    <property type="component" value="Unassembled WGS sequence"/>
</dbReference>
<name>A0A840TQ94_9BACT</name>
<dbReference type="EMBL" id="JACHGF010000001">
    <property type="protein sequence ID" value="MBB5281919.1"/>
    <property type="molecule type" value="Genomic_DNA"/>
</dbReference>
<accession>A0A840TQ94</accession>
<gene>
    <name evidence="1" type="ORF">HNQ92_000040</name>
</gene>
<comment type="caution">
    <text evidence="1">The sequence shown here is derived from an EMBL/GenBank/DDBJ whole genome shotgun (WGS) entry which is preliminary data.</text>
</comment>
<sequence>MYLPFDEIDFNARVWVYQANRSLTDEEVGVISQTLKAALDGWEAHNKPLLASAKVFHHRFVVVAVDESHELPSGCSIDKSVHWLQEIGQRMGIDFFDRSVAYLEPSGEVRTLAIQEVKQAIAEEQITSGTTVFDNLVATKAQWMTHWKVPALQTWMKRYFKQQTA</sequence>
<dbReference type="RefSeq" id="WP_184169261.1">
    <property type="nucleotide sequence ID" value="NZ_JACHGF010000001.1"/>
</dbReference>
<evidence type="ECO:0000313" key="2">
    <source>
        <dbReference type="Proteomes" id="UP000557307"/>
    </source>
</evidence>